<proteinExistence type="predicted"/>
<feature type="transmembrane region" description="Helical" evidence="1">
    <location>
        <begin position="70"/>
        <end position="93"/>
    </location>
</feature>
<dbReference type="EMBL" id="UGSC01000001">
    <property type="protein sequence ID" value="SUA66939.1"/>
    <property type="molecule type" value="Genomic_DNA"/>
</dbReference>
<dbReference type="RefSeq" id="WP_019686354.1">
    <property type="nucleotide sequence ID" value="NZ_CP036496.1"/>
</dbReference>
<dbReference type="AlphaFoldDB" id="A0A378XTQ4"/>
<reference evidence="2 3" key="1">
    <citation type="submission" date="2018-06" db="EMBL/GenBank/DDBJ databases">
        <authorList>
            <consortium name="Pathogen Informatics"/>
            <person name="Doyle S."/>
        </authorList>
    </citation>
    <scope>NUCLEOTIDE SEQUENCE [LARGE SCALE GENOMIC DNA]</scope>
    <source>
        <strain evidence="2 3">NCTC10343</strain>
    </source>
</reference>
<organism evidence="2 3">
    <name type="scientific">Paenibacillus polymyxa</name>
    <name type="common">Bacillus polymyxa</name>
    <dbReference type="NCBI Taxonomy" id="1406"/>
    <lineage>
        <taxon>Bacteria</taxon>
        <taxon>Bacillati</taxon>
        <taxon>Bacillota</taxon>
        <taxon>Bacilli</taxon>
        <taxon>Bacillales</taxon>
        <taxon>Paenibacillaceae</taxon>
        <taxon>Paenibacillus</taxon>
    </lineage>
</organism>
<evidence type="ECO:0000313" key="2">
    <source>
        <dbReference type="EMBL" id="SUA66939.1"/>
    </source>
</evidence>
<dbReference type="Proteomes" id="UP000254400">
    <property type="component" value="Unassembled WGS sequence"/>
</dbReference>
<gene>
    <name evidence="2" type="ORF">NCTC10343_01120</name>
</gene>
<keyword evidence="1" id="KW-0812">Transmembrane</keyword>
<accession>A0A378XTQ4</accession>
<evidence type="ECO:0000256" key="1">
    <source>
        <dbReference type="SAM" id="Phobius"/>
    </source>
</evidence>
<evidence type="ECO:0000313" key="3">
    <source>
        <dbReference type="Proteomes" id="UP000254400"/>
    </source>
</evidence>
<sequence length="135" mass="15719">MSEETIAFKCGACKQIPDKPLLENKDFEIVAIEDAMDWADFKHHTPDLNNEIWERALIPPVKGDSKKYKYIFLFICPLEKLFGLYSNLLIHILMVGKSSLMRSTSLRLLNVDLKTSYRKMKKELGSLSEWRKSCY</sequence>
<keyword evidence="1" id="KW-1133">Transmembrane helix</keyword>
<protein>
    <submittedName>
        <fullName evidence="2">Uncharacterized protein</fullName>
    </submittedName>
</protein>
<name>A0A378XTQ4_PAEPO</name>
<keyword evidence="1" id="KW-0472">Membrane</keyword>
<dbReference type="GeneID" id="93349920"/>